<feature type="transmembrane region" description="Helical" evidence="1">
    <location>
        <begin position="107"/>
        <end position="128"/>
    </location>
</feature>
<evidence type="ECO:0000259" key="2">
    <source>
        <dbReference type="Pfam" id="PF10882"/>
    </source>
</evidence>
<keyword evidence="1" id="KW-1133">Transmembrane helix</keyword>
<evidence type="ECO:0000313" key="4">
    <source>
        <dbReference type="Proteomes" id="UP000515789"/>
    </source>
</evidence>
<dbReference type="InterPro" id="IPR027783">
    <property type="entry name" value="Bacterial_PH-related"/>
</dbReference>
<reference evidence="3 4" key="1">
    <citation type="submission" date="2019-04" db="EMBL/GenBank/DDBJ databases">
        <authorList>
            <person name="Schori C."/>
            <person name="Ahrens C."/>
        </authorList>
    </citation>
    <scope>NUCLEOTIDE SEQUENCE [LARGE SCALE GENOMIC DNA]</scope>
    <source>
        <strain evidence="3 4">DSM 2950</strain>
    </source>
</reference>
<evidence type="ECO:0000313" key="3">
    <source>
        <dbReference type="EMBL" id="QMW78853.1"/>
    </source>
</evidence>
<dbReference type="Pfam" id="PF10882">
    <property type="entry name" value="bPH_5"/>
    <property type="match status" value="1"/>
</dbReference>
<feature type="transmembrane region" description="Helical" evidence="1">
    <location>
        <begin position="36"/>
        <end position="59"/>
    </location>
</feature>
<dbReference type="AlphaFoldDB" id="A0A7G5MW60"/>
<feature type="domain" description="Bacterial Pleckstrin homology" evidence="2">
    <location>
        <begin position="177"/>
        <end position="262"/>
    </location>
</feature>
<protein>
    <submittedName>
        <fullName evidence="3">DUF3784 domain-containing protein</fullName>
    </submittedName>
</protein>
<name>A0A7G5MW60_9FIRM</name>
<keyword evidence="1" id="KW-0472">Membrane</keyword>
<dbReference type="EMBL" id="CP039126">
    <property type="protein sequence ID" value="QMW78853.1"/>
    <property type="molecule type" value="Genomic_DNA"/>
</dbReference>
<evidence type="ECO:0000256" key="1">
    <source>
        <dbReference type="SAM" id="Phobius"/>
    </source>
</evidence>
<keyword evidence="1" id="KW-0812">Transmembrane</keyword>
<feature type="transmembrane region" description="Helical" evidence="1">
    <location>
        <begin position="148"/>
        <end position="169"/>
    </location>
</feature>
<accession>A0A7G5MW60</accession>
<organism evidence="3 4">
    <name type="scientific">Blautia producta</name>
    <dbReference type="NCBI Taxonomy" id="33035"/>
    <lineage>
        <taxon>Bacteria</taxon>
        <taxon>Bacillati</taxon>
        <taxon>Bacillota</taxon>
        <taxon>Clostridia</taxon>
        <taxon>Lachnospirales</taxon>
        <taxon>Lachnospiraceae</taxon>
        <taxon>Blautia</taxon>
    </lineage>
</organism>
<feature type="transmembrane region" description="Helical" evidence="1">
    <location>
        <begin position="80"/>
        <end position="101"/>
    </location>
</feature>
<dbReference type="Pfam" id="PF12650">
    <property type="entry name" value="DUF3784"/>
    <property type="match status" value="1"/>
</dbReference>
<gene>
    <name evidence="3" type="ORF">E5259_15360</name>
</gene>
<dbReference type="Proteomes" id="UP000515789">
    <property type="component" value="Chromosome"/>
</dbReference>
<sequence length="286" mass="31897">MQMNFNLFLFCYNIFKGKYRCTESIKFFQKRGISMLIIWGIAVFMGILTVVLLMGKGSFLIAGYNTSSKEEKQEYDEKKLCRVVGGGMGVITLMLIGWGFVGEKFPVSVFLIVTIVTVIIIQILSNTICRAQANDGSVQKKKTARDKIYIYGSFLFTAVILAGVTFMLFTGHVTPVMHEDSIEIQVSYWADKEVPYSSIKSVKLAEDLQRGSRKNGVGGPTLQAGHYKNGEFGDYMLYSYTSCDTFVVLDTEQGIVVLNGKDDAATRKLYSDIQTAVDRGFSLPIQ</sequence>
<proteinExistence type="predicted"/>
<dbReference type="InterPro" id="IPR017259">
    <property type="entry name" value="UCP037672"/>
</dbReference>